<gene>
    <name evidence="1" type="ORF">W97_06081</name>
</gene>
<reference evidence="2" key="1">
    <citation type="submission" date="2012-06" db="EMBL/GenBank/DDBJ databases">
        <title>The genome sequence of Coniosporium apollinis CBS 100218.</title>
        <authorList>
            <consortium name="The Broad Institute Genome Sequencing Platform"/>
            <person name="Cuomo C."/>
            <person name="Gorbushina A."/>
            <person name="Noack S."/>
            <person name="Walker B."/>
            <person name="Young S.K."/>
            <person name="Zeng Q."/>
            <person name="Gargeya S."/>
            <person name="Fitzgerald M."/>
            <person name="Haas B."/>
            <person name="Abouelleil A."/>
            <person name="Alvarado L."/>
            <person name="Arachchi H.M."/>
            <person name="Berlin A.M."/>
            <person name="Chapman S.B."/>
            <person name="Goldberg J."/>
            <person name="Griggs A."/>
            <person name="Gujja S."/>
            <person name="Hansen M."/>
            <person name="Howarth C."/>
            <person name="Imamovic A."/>
            <person name="Larimer J."/>
            <person name="McCowan C."/>
            <person name="Montmayeur A."/>
            <person name="Murphy C."/>
            <person name="Neiman D."/>
            <person name="Pearson M."/>
            <person name="Priest M."/>
            <person name="Roberts A."/>
            <person name="Saif S."/>
            <person name="Shea T."/>
            <person name="Sisk P."/>
            <person name="Sykes S."/>
            <person name="Wortman J."/>
            <person name="Nusbaum C."/>
            <person name="Birren B."/>
        </authorList>
    </citation>
    <scope>NUCLEOTIDE SEQUENCE [LARGE SCALE GENOMIC DNA]</scope>
    <source>
        <strain evidence="2">CBS 100218</strain>
    </source>
</reference>
<accession>R7YYE1</accession>
<protein>
    <recommendedName>
        <fullName evidence="3">ZZ-type domain-containing protein</fullName>
    </recommendedName>
</protein>
<evidence type="ECO:0008006" key="3">
    <source>
        <dbReference type="Google" id="ProtNLM"/>
    </source>
</evidence>
<keyword evidence="2" id="KW-1185">Reference proteome</keyword>
<proteinExistence type="predicted"/>
<dbReference type="HOGENOM" id="CLU_1026771_0_0_1"/>
<dbReference type="Proteomes" id="UP000016924">
    <property type="component" value="Unassembled WGS sequence"/>
</dbReference>
<evidence type="ECO:0000313" key="2">
    <source>
        <dbReference type="Proteomes" id="UP000016924"/>
    </source>
</evidence>
<evidence type="ECO:0000313" key="1">
    <source>
        <dbReference type="EMBL" id="EON66965.1"/>
    </source>
</evidence>
<dbReference type="RefSeq" id="XP_007782282.1">
    <property type="nucleotide sequence ID" value="XM_007784092.1"/>
</dbReference>
<dbReference type="OrthoDB" id="3753627at2759"/>
<dbReference type="EMBL" id="JH767584">
    <property type="protein sequence ID" value="EON66965.1"/>
    <property type="molecule type" value="Genomic_DNA"/>
</dbReference>
<sequence length="271" mass="29840">MTDVDDITGLWAAAILKYREATGINLFATSQVESLDDVINLTIDKKDHFVKWRDDGGKSPGSAPSSNSTILTAVSILINTANNQSADYDKRSIKILQDDIGCNGTAGFSIFLEILFVSDQSNDARIALSLGRFGSVDFSGVGQDSDVEKSDYGEITEDKGGHVIIVLRCANRWDRASGSGVIWRRQPMYGCMTCAEIDFCERCYSNHVSNEKAEGAKRLYVCNPTRQLLKAPLEDWTVKDGTMTISGRLVKAAQWLEDVEKKWNSGHGLRA</sequence>
<organism evidence="1 2">
    <name type="scientific">Coniosporium apollinis (strain CBS 100218)</name>
    <name type="common">Rock-inhabiting black yeast</name>
    <dbReference type="NCBI Taxonomy" id="1168221"/>
    <lineage>
        <taxon>Eukaryota</taxon>
        <taxon>Fungi</taxon>
        <taxon>Dikarya</taxon>
        <taxon>Ascomycota</taxon>
        <taxon>Pezizomycotina</taxon>
        <taxon>Dothideomycetes</taxon>
        <taxon>Dothideomycetes incertae sedis</taxon>
        <taxon>Coniosporium</taxon>
    </lineage>
</organism>
<dbReference type="GeneID" id="19903392"/>
<name>R7YYE1_CONA1</name>
<dbReference type="AlphaFoldDB" id="R7YYE1"/>